<dbReference type="InterPro" id="IPR001668">
    <property type="entry name" value="Mob_Pre"/>
</dbReference>
<dbReference type="EMBL" id="JACJJW010000075">
    <property type="protein sequence ID" value="MBM6759874.1"/>
    <property type="molecule type" value="Genomic_DNA"/>
</dbReference>
<keyword evidence="1" id="KW-0175">Coiled coil</keyword>
<dbReference type="Proteomes" id="UP000703295">
    <property type="component" value="Unassembled WGS sequence"/>
</dbReference>
<name>A0ABS2EZZ9_9BACE</name>
<proteinExistence type="predicted"/>
<gene>
    <name evidence="2" type="ORF">H6A31_14585</name>
</gene>
<dbReference type="NCBIfam" id="NF041497">
    <property type="entry name" value="MobV"/>
    <property type="match status" value="1"/>
</dbReference>
<comment type="caution">
    <text evidence="2">The sequence shown here is derived from an EMBL/GenBank/DDBJ whole genome shotgun (WGS) entry which is preliminary data.</text>
</comment>
<protein>
    <submittedName>
        <fullName evidence="2">Plasmid recombination protein</fullName>
    </submittedName>
</protein>
<feature type="coiled-coil region" evidence="1">
    <location>
        <begin position="269"/>
        <end position="303"/>
    </location>
</feature>
<organism evidence="2 3">
    <name type="scientific">Bacteroides mediterraneensis</name>
    <dbReference type="NCBI Taxonomy" id="1841856"/>
    <lineage>
        <taxon>Bacteria</taxon>
        <taxon>Pseudomonadati</taxon>
        <taxon>Bacteroidota</taxon>
        <taxon>Bacteroidia</taxon>
        <taxon>Bacteroidales</taxon>
        <taxon>Bacteroidaceae</taxon>
        <taxon>Bacteroides</taxon>
    </lineage>
</organism>
<evidence type="ECO:0000256" key="1">
    <source>
        <dbReference type="SAM" id="Coils"/>
    </source>
</evidence>
<dbReference type="Gene3D" id="3.30.930.30">
    <property type="match status" value="1"/>
</dbReference>
<accession>A0ABS2EZZ9</accession>
<reference evidence="2 3" key="1">
    <citation type="journal article" date="2021" name="Sci. Rep.">
        <title>The distribution of antibiotic resistance genes in chicken gut microbiota commensals.</title>
        <authorList>
            <person name="Juricova H."/>
            <person name="Matiasovicova J."/>
            <person name="Kubasova T."/>
            <person name="Cejkova D."/>
            <person name="Rychlik I."/>
        </authorList>
    </citation>
    <scope>NUCLEOTIDE SEQUENCE [LARGE SCALE GENOMIC DNA]</scope>
    <source>
        <strain evidence="2 3">An801</strain>
    </source>
</reference>
<dbReference type="Pfam" id="PF01076">
    <property type="entry name" value="Mob_Pre"/>
    <property type="match status" value="1"/>
</dbReference>
<evidence type="ECO:0000313" key="2">
    <source>
        <dbReference type="EMBL" id="MBM6759874.1"/>
    </source>
</evidence>
<evidence type="ECO:0000313" key="3">
    <source>
        <dbReference type="Proteomes" id="UP000703295"/>
    </source>
</evidence>
<keyword evidence="3" id="KW-1185">Reference proteome</keyword>
<sequence length="324" mass="36900">MGFAVLHIEKGTAGKAGGLGNHIERTKNVPNADPKLSEKNFYVRTDFDKGRIYPTMQREAKPLQERINARIKDGYKGKTAIRKDAVTHLNIVLSGSHDDMQRIAKSSDKLIEWALQNAKFIGEKFGFHNIVEFGVHLDERTPHIHCVVVPLTKDGRLSAKEMMGDRRKMSQLQEDYGKAMQESFGLQRGIKGSTATHDSVKEYYARINQRIMYPSITVDHLFNAPKIPTPPLIGRESWAERQNKAISDAFFNLSDQYQAQAQKKASKAISDAYTNKLQTEEKLDRLRKENAQLKGIIKEQDKQLHPEKYLHQEATRNLDRGMSI</sequence>
<dbReference type="RefSeq" id="WP_204477493.1">
    <property type="nucleotide sequence ID" value="NZ_JACJJW010000075.1"/>
</dbReference>
<dbReference type="CDD" id="cd17242">
    <property type="entry name" value="MobM_relaxase"/>
    <property type="match status" value="1"/>
</dbReference>